<feature type="domain" description="ATPase AAA-type core" evidence="3">
    <location>
        <begin position="670"/>
        <end position="745"/>
    </location>
</feature>
<dbReference type="STRING" id="133412.A0A1R1YB94"/>
<dbReference type="GO" id="GO:0005524">
    <property type="term" value="F:ATP binding"/>
    <property type="evidence" value="ECO:0007669"/>
    <property type="project" value="InterPro"/>
</dbReference>
<dbReference type="PANTHER" id="PTHR46765">
    <property type="entry name" value="P-LOOP CONTAINING NUCLEOSIDE TRIPHOSPHATE HYDROLASES SUPERFAMILY PROTEIN"/>
    <property type="match status" value="1"/>
</dbReference>
<dbReference type="InterPro" id="IPR053016">
    <property type="entry name" value="CTF18-RFC_complex"/>
</dbReference>
<keyword evidence="5" id="KW-1185">Reference proteome</keyword>
<dbReference type="CDD" id="cd00009">
    <property type="entry name" value="AAA"/>
    <property type="match status" value="1"/>
</dbReference>
<organism evidence="4 5">
    <name type="scientific">Smittium culicis</name>
    <dbReference type="NCBI Taxonomy" id="133412"/>
    <lineage>
        <taxon>Eukaryota</taxon>
        <taxon>Fungi</taxon>
        <taxon>Fungi incertae sedis</taxon>
        <taxon>Zoopagomycota</taxon>
        <taxon>Kickxellomycotina</taxon>
        <taxon>Harpellomycetes</taxon>
        <taxon>Harpellales</taxon>
        <taxon>Legeriomycetaceae</taxon>
        <taxon>Smittium</taxon>
    </lineage>
</organism>
<evidence type="ECO:0000256" key="2">
    <source>
        <dbReference type="ARBA" id="ARBA00023242"/>
    </source>
</evidence>
<dbReference type="GO" id="GO:0005634">
    <property type="term" value="C:nucleus"/>
    <property type="evidence" value="ECO:0007669"/>
    <property type="project" value="UniProtKB-SubCell"/>
</dbReference>
<reference evidence="4 5" key="1">
    <citation type="submission" date="2017-01" db="EMBL/GenBank/DDBJ databases">
        <authorList>
            <person name="Mah S.A."/>
            <person name="Swanson W.J."/>
            <person name="Moy G.W."/>
            <person name="Vacquier V.D."/>
        </authorList>
    </citation>
    <scope>NUCLEOTIDE SEQUENCE [LARGE SCALE GENOMIC DNA]</scope>
    <source>
        <strain evidence="4 5">GSMNP</strain>
    </source>
</reference>
<dbReference type="InterPro" id="IPR003959">
    <property type="entry name" value="ATPase_AAA_core"/>
</dbReference>
<dbReference type="Pfam" id="PF00004">
    <property type="entry name" value="AAA"/>
    <property type="match status" value="1"/>
</dbReference>
<dbReference type="Proteomes" id="UP000187283">
    <property type="component" value="Unassembled WGS sequence"/>
</dbReference>
<gene>
    <name evidence="4" type="ORF">AYI70_g1767</name>
</gene>
<sequence length="750" mass="84253">MPEINEVTRSSLKPRAVNISFSVNDKDPELSIESTNLTTDIATDSQNNIPEYSKNPAQLVFLKGLEDPLKNNKENQSIFKKKASKQDVFLGFEQNCTSSDSDSDEEIFQSNKAMKTSRFSGMSKSLFTGTPEATNVTTSSLEEGKQNLISTLKNSKTYGKMNENIVKNSILPSLEYNSLPESNYLKESNITDSISSNYENTINEISKTDVVEEYEISQNKYGIESDITSKKRKIEDSQAISANYSKITSNEIEYNERPTHKPFYDDFVDFPSLDNLIEDDINSKIPNSEYDYIPDDIMYDVRNNQSTSFTQTSNNIREVSTSNQFVNISKSARFDLTEDDIDTNIILKKIDKSQKKSAVEDFMSKSGPTDGRLYAGQQWAYEDADPNAVPFGKSTKGYGKFGSAAQNNQKQSYNRFIPEEEKQNLGFLNSTDSYLALMEARKQASLINKNNPNGVDNEIRKHLEKARIKIIGSEGKKIITNPSTNLESLISISNIDYAKFTKPPNGCKYITSMSFDGTPLYFKKKSLTELNDEIKVGFCFGEIRNPRINQMIAKIESDLKNKLISKKNNHTPSQVIHKLKDKKSDMLWVDKYKPKSFIDLVGNDNVNRTVYQWVKNWDKCVFGTGRNAFKSAISSSNETKSKNTFQTRKIIDGSLPDQNDKWGRPIKKILLISGPPGVGKTTIANIAALHARYKTIEINASDDRTASKIKSQIMSIASAQSITEKEAPKLLIIDEIDGVSSSKSGDEVNN</sequence>
<dbReference type="InterPro" id="IPR027417">
    <property type="entry name" value="P-loop_NTPase"/>
</dbReference>
<comment type="caution">
    <text evidence="4">The sequence shown here is derived from an EMBL/GenBank/DDBJ whole genome shotgun (WGS) entry which is preliminary data.</text>
</comment>
<evidence type="ECO:0000256" key="1">
    <source>
        <dbReference type="ARBA" id="ARBA00004123"/>
    </source>
</evidence>
<comment type="subcellular location">
    <subcellularLocation>
        <location evidence="1">Nucleus</location>
    </subcellularLocation>
</comment>
<evidence type="ECO:0000259" key="3">
    <source>
        <dbReference type="Pfam" id="PF00004"/>
    </source>
</evidence>
<dbReference type="Gene3D" id="3.40.50.300">
    <property type="entry name" value="P-loop containing nucleotide triphosphate hydrolases"/>
    <property type="match status" value="1"/>
</dbReference>
<accession>A0A1R1YB94</accession>
<dbReference type="GO" id="GO:0016887">
    <property type="term" value="F:ATP hydrolysis activity"/>
    <property type="evidence" value="ECO:0007669"/>
    <property type="project" value="InterPro"/>
</dbReference>
<evidence type="ECO:0000313" key="5">
    <source>
        <dbReference type="Proteomes" id="UP000187283"/>
    </source>
</evidence>
<dbReference type="OrthoDB" id="2195431at2759"/>
<proteinExistence type="predicted"/>
<dbReference type="EMBL" id="LSSN01000395">
    <property type="protein sequence ID" value="OMJ24172.1"/>
    <property type="molecule type" value="Genomic_DNA"/>
</dbReference>
<dbReference type="SUPFAM" id="SSF52540">
    <property type="entry name" value="P-loop containing nucleoside triphosphate hydrolases"/>
    <property type="match status" value="1"/>
</dbReference>
<evidence type="ECO:0000313" key="4">
    <source>
        <dbReference type="EMBL" id="OMJ24172.1"/>
    </source>
</evidence>
<name>A0A1R1YB94_9FUNG</name>
<keyword evidence="2" id="KW-0539">Nucleus</keyword>
<protein>
    <submittedName>
        <fullName evidence="4">Chromosome transmission fidelity protein 18-like protein</fullName>
    </submittedName>
</protein>
<dbReference type="PANTHER" id="PTHR46765:SF1">
    <property type="entry name" value="P-LOOP CONTAINING NUCLEOSIDE TRIPHOSPHATE HYDROLASES SUPERFAMILY PROTEIN"/>
    <property type="match status" value="1"/>
</dbReference>
<dbReference type="AlphaFoldDB" id="A0A1R1YB94"/>